<proteinExistence type="predicted"/>
<comment type="caution">
    <text evidence="1">The sequence shown here is derived from an EMBL/GenBank/DDBJ whole genome shotgun (WGS) entry which is preliminary data.</text>
</comment>
<evidence type="ECO:0000313" key="1">
    <source>
        <dbReference type="EMBL" id="KAI8017441.1"/>
    </source>
</evidence>
<organism evidence="1 2">
    <name type="scientific">Camellia lanceoleosa</name>
    <dbReference type="NCBI Taxonomy" id="1840588"/>
    <lineage>
        <taxon>Eukaryota</taxon>
        <taxon>Viridiplantae</taxon>
        <taxon>Streptophyta</taxon>
        <taxon>Embryophyta</taxon>
        <taxon>Tracheophyta</taxon>
        <taxon>Spermatophyta</taxon>
        <taxon>Magnoliopsida</taxon>
        <taxon>eudicotyledons</taxon>
        <taxon>Gunneridae</taxon>
        <taxon>Pentapetalae</taxon>
        <taxon>asterids</taxon>
        <taxon>Ericales</taxon>
        <taxon>Theaceae</taxon>
        <taxon>Camellia</taxon>
    </lineage>
</organism>
<sequence length="137" mass="15513">MLGKRVLCFEDQQVHNWTIKLTQSKERKQKEASPPLFLDEGYALERFPTTLSPKPFHFADDGRLEFGSCMLSFFLFFSTAGVSIVMNSIFLVVSTEEDLVVERGWAVIKLPDLSISSINTQSHPEFNGMCPFVEGKC</sequence>
<accession>A0ACC0HZN3</accession>
<dbReference type="EMBL" id="CM045759">
    <property type="protein sequence ID" value="KAI8017441.1"/>
    <property type="molecule type" value="Genomic_DNA"/>
</dbReference>
<dbReference type="Proteomes" id="UP001060215">
    <property type="component" value="Chromosome 2"/>
</dbReference>
<gene>
    <name evidence="1" type="ORF">LOK49_LG04G02823</name>
</gene>
<protein>
    <submittedName>
        <fullName evidence="1">Uncharacterized protein</fullName>
    </submittedName>
</protein>
<reference evidence="1 2" key="1">
    <citation type="journal article" date="2022" name="Plant J.">
        <title>Chromosome-level genome of Camellia lanceoleosa provides a valuable resource for understanding genome evolution and self-incompatibility.</title>
        <authorList>
            <person name="Gong W."/>
            <person name="Xiao S."/>
            <person name="Wang L."/>
            <person name="Liao Z."/>
            <person name="Chang Y."/>
            <person name="Mo W."/>
            <person name="Hu G."/>
            <person name="Li W."/>
            <person name="Zhao G."/>
            <person name="Zhu H."/>
            <person name="Hu X."/>
            <person name="Ji K."/>
            <person name="Xiang X."/>
            <person name="Song Q."/>
            <person name="Yuan D."/>
            <person name="Jin S."/>
            <person name="Zhang L."/>
        </authorList>
    </citation>
    <scope>NUCLEOTIDE SEQUENCE [LARGE SCALE GENOMIC DNA]</scope>
    <source>
        <strain evidence="1">SQ_2022a</strain>
    </source>
</reference>
<keyword evidence="2" id="KW-1185">Reference proteome</keyword>
<evidence type="ECO:0000313" key="2">
    <source>
        <dbReference type="Proteomes" id="UP001060215"/>
    </source>
</evidence>
<name>A0ACC0HZN3_9ERIC</name>